<reference evidence="1" key="1">
    <citation type="journal article" date="2012" name="Nat. Biotechnol.">
        <title>Draft genome sequence of pigeonpea (Cajanus cajan), an orphan legume crop of resource-poor farmers.</title>
        <authorList>
            <person name="Varshney R.K."/>
            <person name="Chen W."/>
            <person name="Li Y."/>
            <person name="Bharti A.K."/>
            <person name="Saxena R.K."/>
            <person name="Schlueter J.A."/>
            <person name="Donoghue M.T."/>
            <person name="Azam S."/>
            <person name="Fan G."/>
            <person name="Whaley A.M."/>
            <person name="Farmer A.D."/>
            <person name="Sheridan J."/>
            <person name="Iwata A."/>
            <person name="Tuteja R."/>
            <person name="Penmetsa R.V."/>
            <person name="Wu W."/>
            <person name="Upadhyaya H.D."/>
            <person name="Yang S.P."/>
            <person name="Shah T."/>
            <person name="Saxena K.B."/>
            <person name="Michael T."/>
            <person name="McCombie W.R."/>
            <person name="Yang B."/>
            <person name="Zhang G."/>
            <person name="Yang H."/>
            <person name="Wang J."/>
            <person name="Spillane C."/>
            <person name="Cook D.R."/>
            <person name="May G.D."/>
            <person name="Xu X."/>
            <person name="Jackson S.A."/>
        </authorList>
    </citation>
    <scope>NUCLEOTIDE SEQUENCE [LARGE SCALE GENOMIC DNA]</scope>
</reference>
<name>A0A151R9F2_CAJCA</name>
<accession>A0A151R9F2</accession>
<evidence type="ECO:0000313" key="2">
    <source>
        <dbReference type="Proteomes" id="UP000075243"/>
    </source>
</evidence>
<dbReference type="PANTHER" id="PTHR37610">
    <property type="entry name" value="CCHC-TYPE DOMAIN-CONTAINING PROTEIN"/>
    <property type="match status" value="1"/>
</dbReference>
<dbReference type="AlphaFoldDB" id="A0A151R9F2"/>
<dbReference type="EMBL" id="KQ483931">
    <property type="protein sequence ID" value="KYP39167.1"/>
    <property type="molecule type" value="Genomic_DNA"/>
</dbReference>
<keyword evidence="2" id="KW-1185">Reference proteome</keyword>
<feature type="non-terminal residue" evidence="1">
    <location>
        <position position="1"/>
    </location>
</feature>
<proteinExistence type="predicted"/>
<evidence type="ECO:0000313" key="1">
    <source>
        <dbReference type="EMBL" id="KYP39167.1"/>
    </source>
</evidence>
<organism evidence="1 2">
    <name type="scientific">Cajanus cajan</name>
    <name type="common">Pigeon pea</name>
    <name type="synonym">Cajanus indicus</name>
    <dbReference type="NCBI Taxonomy" id="3821"/>
    <lineage>
        <taxon>Eukaryota</taxon>
        <taxon>Viridiplantae</taxon>
        <taxon>Streptophyta</taxon>
        <taxon>Embryophyta</taxon>
        <taxon>Tracheophyta</taxon>
        <taxon>Spermatophyta</taxon>
        <taxon>Magnoliopsida</taxon>
        <taxon>eudicotyledons</taxon>
        <taxon>Gunneridae</taxon>
        <taxon>Pentapetalae</taxon>
        <taxon>rosids</taxon>
        <taxon>fabids</taxon>
        <taxon>Fabales</taxon>
        <taxon>Fabaceae</taxon>
        <taxon>Papilionoideae</taxon>
        <taxon>50 kb inversion clade</taxon>
        <taxon>NPAAA clade</taxon>
        <taxon>indigoferoid/millettioid clade</taxon>
        <taxon>Phaseoleae</taxon>
        <taxon>Cajanus</taxon>
    </lineage>
</organism>
<gene>
    <name evidence="1" type="ORF">KK1_039531</name>
</gene>
<dbReference type="PANTHER" id="PTHR37610:SF55">
    <property type="entry name" value="RETROTRANSPOSON COPIA-LIKE N-TERMINAL DOMAIN-CONTAINING PROTEIN"/>
    <property type="match status" value="1"/>
</dbReference>
<sequence>IESKNKEQFIDGSLPSLLVFDHLHNIWRCCNKTIMSWLIRSMTPSIAQCILYMDTAAENGKNLCE</sequence>
<protein>
    <submittedName>
        <fullName evidence="1">Uncharacterized protein</fullName>
    </submittedName>
</protein>
<dbReference type="Gramene" id="C.cajan_39882.t">
    <property type="protein sequence ID" value="C.cajan_39882.t.cds1"/>
    <property type="gene ID" value="C.cajan_39882"/>
</dbReference>
<dbReference type="Proteomes" id="UP000075243">
    <property type="component" value="Unassembled WGS sequence"/>
</dbReference>